<evidence type="ECO:0000313" key="1">
    <source>
        <dbReference type="EMBL" id="MBD0825431.1"/>
    </source>
</evidence>
<proteinExistence type="predicted"/>
<keyword evidence="2" id="KW-1185">Reference proteome</keyword>
<evidence type="ECO:0000313" key="2">
    <source>
        <dbReference type="Proteomes" id="UP000621516"/>
    </source>
</evidence>
<sequence>MINAELFEELGFKAAKLGYFKEWQDLAVQLSKEKKLSLCNSGEIVLDTLIKNHTQCK</sequence>
<dbReference type="AlphaFoldDB" id="A0A8J6UB68"/>
<reference evidence="1 2" key="1">
    <citation type="journal article" date="2018" name="J. Microbiol.">
        <title>Aestuariibaculum marinum sp. nov., a marine bacterium isolated from seawater in South Korea.</title>
        <authorList>
            <person name="Choi J."/>
            <person name="Lee D."/>
            <person name="Jang J.H."/>
            <person name="Cha S."/>
            <person name="Seo T."/>
        </authorList>
    </citation>
    <scope>NUCLEOTIDE SEQUENCE [LARGE SCALE GENOMIC DNA]</scope>
    <source>
        <strain evidence="1 2">IP7</strain>
    </source>
</reference>
<dbReference type="EMBL" id="JACVXD010000016">
    <property type="protein sequence ID" value="MBD0825431.1"/>
    <property type="molecule type" value="Genomic_DNA"/>
</dbReference>
<protein>
    <submittedName>
        <fullName evidence="1">Uncharacterized protein</fullName>
    </submittedName>
</protein>
<dbReference type="RefSeq" id="WP_188224723.1">
    <property type="nucleotide sequence ID" value="NZ_JACVXD010000016.1"/>
</dbReference>
<name>A0A8J6UB68_9FLAO</name>
<organism evidence="1 2">
    <name type="scientific">Aestuariibaculum marinum</name>
    <dbReference type="NCBI Taxonomy" id="2683592"/>
    <lineage>
        <taxon>Bacteria</taxon>
        <taxon>Pseudomonadati</taxon>
        <taxon>Bacteroidota</taxon>
        <taxon>Flavobacteriia</taxon>
        <taxon>Flavobacteriales</taxon>
        <taxon>Flavobacteriaceae</taxon>
    </lineage>
</organism>
<accession>A0A8J6UB68</accession>
<comment type="caution">
    <text evidence="1">The sequence shown here is derived from an EMBL/GenBank/DDBJ whole genome shotgun (WGS) entry which is preliminary data.</text>
</comment>
<gene>
    <name evidence="1" type="ORF">ICJ85_15555</name>
</gene>
<dbReference type="Proteomes" id="UP000621516">
    <property type="component" value="Unassembled WGS sequence"/>
</dbReference>